<keyword evidence="3" id="KW-0479">Metal-binding</keyword>
<evidence type="ECO:0000256" key="2">
    <source>
        <dbReference type="ARBA" id="ARBA00008766"/>
    </source>
</evidence>
<dbReference type="OrthoDB" id="4215474at2759"/>
<feature type="domain" description="Aminopeptidase P N-terminal" evidence="6">
    <location>
        <begin position="66"/>
        <end position="208"/>
    </location>
</feature>
<dbReference type="SMART" id="SM01011">
    <property type="entry name" value="AMP_N"/>
    <property type="match status" value="1"/>
</dbReference>
<dbReference type="GO" id="GO:0070006">
    <property type="term" value="F:metalloaminopeptidase activity"/>
    <property type="evidence" value="ECO:0007669"/>
    <property type="project" value="InterPro"/>
</dbReference>
<keyword evidence="8" id="KW-1185">Reference proteome</keyword>
<evidence type="ECO:0000256" key="5">
    <source>
        <dbReference type="ARBA" id="ARBA00023211"/>
    </source>
</evidence>
<reference evidence="7" key="1">
    <citation type="submission" date="2013-04" db="EMBL/GenBank/DDBJ databases">
        <title>The Genome Sequence of Fonticula alba ATCC 38817.</title>
        <authorList>
            <consortium name="The Broad Institute Genomics Platform"/>
            <person name="Russ C."/>
            <person name="Cuomo C."/>
            <person name="Burger G."/>
            <person name="Gray M.W."/>
            <person name="Holland P.W.H."/>
            <person name="King N."/>
            <person name="Lang F.B.F."/>
            <person name="Roger A.J."/>
            <person name="Ruiz-Trillo I."/>
            <person name="Brown M."/>
            <person name="Walker B."/>
            <person name="Young S."/>
            <person name="Zeng Q."/>
            <person name="Gargeya S."/>
            <person name="Fitzgerald M."/>
            <person name="Haas B."/>
            <person name="Abouelleil A."/>
            <person name="Allen A.W."/>
            <person name="Alvarado L."/>
            <person name="Arachchi H.M."/>
            <person name="Berlin A.M."/>
            <person name="Chapman S.B."/>
            <person name="Gainer-Dewar J."/>
            <person name="Goldberg J."/>
            <person name="Griggs A."/>
            <person name="Gujja S."/>
            <person name="Hansen M."/>
            <person name="Howarth C."/>
            <person name="Imamovic A."/>
            <person name="Ireland A."/>
            <person name="Larimer J."/>
            <person name="McCowan C."/>
            <person name="Murphy C."/>
            <person name="Pearson M."/>
            <person name="Poon T.W."/>
            <person name="Priest M."/>
            <person name="Roberts A."/>
            <person name="Saif S."/>
            <person name="Shea T."/>
            <person name="Sisk P."/>
            <person name="Sykes S."/>
            <person name="Wortman J."/>
            <person name="Nusbaum C."/>
            <person name="Birren B."/>
        </authorList>
    </citation>
    <scope>NUCLEOTIDE SEQUENCE [LARGE SCALE GENOMIC DNA]</scope>
    <source>
        <strain evidence="7">ATCC 38817</strain>
    </source>
</reference>
<dbReference type="InterPro" id="IPR052433">
    <property type="entry name" value="X-Pro_dipept-like"/>
</dbReference>
<dbReference type="InterPro" id="IPR029149">
    <property type="entry name" value="Creatin/AminoP/Spt16_N"/>
</dbReference>
<sequence length="536" mass="58823">MLNIVRQGSHRAAMAGSLLRSVPAIANAATSAAVPRRVPGAGPAPAASITSSASLPVPQPLLSPWIVAAGKRRSQVADYFYQSRQPGTDKAIIVFYGSSLMHSAGPVFHPFSQDPTFLYLTGMFAPDCLVALEVDFTQEGKLTSTAFMPPRDSHSTLWEGERIGLEGAREDYGFDQALPVTEFIPYMTRLLSDAPGGLKSLMLYMQQPDHAGGAGSPQAKNYELVSSLLLSLETKFSPAPQFFNVSPAIERLRVNKDPLERTLIEEACFIGGAAMRDVMKFGADRLRAGRPLYERHLATQMLHSAALNGGETLSYVPVVAANGRSCVIHNVRNDQPLKDTDMVLMDAGAFFGGYRSDITRTWPVGGRFVRGSPQLDVYQAVLEVQEKVIESISPGMKMRDLLETSTTLLSEQLVQLGISPRHIDQYYPHDIGHFLGLDLHDTPKYQHLPLQPGMCLTIEPGLYFRDDDHTVPEAFRGIGVRIEDNIFLDEVDQSTQDFTVTNLTAGVPKRVEDIERHIAEGVYSYDEPIDTDACSL</sequence>
<dbReference type="eggNOG" id="KOG2414">
    <property type="taxonomic scope" value="Eukaryota"/>
</dbReference>
<gene>
    <name evidence="7" type="ORF">H696_04627</name>
</gene>
<dbReference type="InterPro" id="IPR036005">
    <property type="entry name" value="Creatinase/aminopeptidase-like"/>
</dbReference>
<dbReference type="GO" id="GO:0030145">
    <property type="term" value="F:manganese ion binding"/>
    <property type="evidence" value="ECO:0007669"/>
    <property type="project" value="InterPro"/>
</dbReference>
<dbReference type="GeneID" id="20529352"/>
<dbReference type="Gene3D" id="3.90.230.10">
    <property type="entry name" value="Creatinase/methionine aminopeptidase superfamily"/>
    <property type="match status" value="1"/>
</dbReference>
<accession>A0A058Z4L3</accession>
<keyword evidence="4" id="KW-0378">Hydrolase</keyword>
<evidence type="ECO:0000313" key="7">
    <source>
        <dbReference type="EMBL" id="KCV69210.1"/>
    </source>
</evidence>
<proteinExistence type="inferred from homology"/>
<evidence type="ECO:0000256" key="1">
    <source>
        <dbReference type="ARBA" id="ARBA00001936"/>
    </source>
</evidence>
<dbReference type="PANTHER" id="PTHR43226">
    <property type="entry name" value="XAA-PRO AMINOPEPTIDASE 3"/>
    <property type="match status" value="1"/>
</dbReference>
<dbReference type="SUPFAM" id="SSF53092">
    <property type="entry name" value="Creatinase/prolidase N-terminal domain"/>
    <property type="match status" value="1"/>
</dbReference>
<dbReference type="Proteomes" id="UP000030693">
    <property type="component" value="Unassembled WGS sequence"/>
</dbReference>
<dbReference type="PANTHER" id="PTHR43226:SF4">
    <property type="entry name" value="XAA-PRO AMINOPEPTIDASE 3"/>
    <property type="match status" value="1"/>
</dbReference>
<evidence type="ECO:0000256" key="4">
    <source>
        <dbReference type="ARBA" id="ARBA00022801"/>
    </source>
</evidence>
<dbReference type="AlphaFoldDB" id="A0A058Z4L3"/>
<dbReference type="InterPro" id="IPR000994">
    <property type="entry name" value="Pept_M24"/>
</dbReference>
<dbReference type="EMBL" id="KB932207">
    <property type="protein sequence ID" value="KCV69210.1"/>
    <property type="molecule type" value="Genomic_DNA"/>
</dbReference>
<protein>
    <recommendedName>
        <fullName evidence="6">Aminopeptidase P N-terminal domain-containing protein</fullName>
    </recommendedName>
</protein>
<dbReference type="GO" id="GO:0005739">
    <property type="term" value="C:mitochondrion"/>
    <property type="evidence" value="ECO:0007669"/>
    <property type="project" value="TreeGrafter"/>
</dbReference>
<keyword evidence="5" id="KW-0464">Manganese</keyword>
<evidence type="ECO:0000313" key="8">
    <source>
        <dbReference type="Proteomes" id="UP000030693"/>
    </source>
</evidence>
<evidence type="ECO:0000256" key="3">
    <source>
        <dbReference type="ARBA" id="ARBA00022723"/>
    </source>
</evidence>
<dbReference type="STRING" id="691883.A0A058Z4L3"/>
<dbReference type="Pfam" id="PF05195">
    <property type="entry name" value="AMP_N"/>
    <property type="match status" value="1"/>
</dbReference>
<dbReference type="InterPro" id="IPR007865">
    <property type="entry name" value="Aminopep_P_N"/>
</dbReference>
<dbReference type="Pfam" id="PF00557">
    <property type="entry name" value="Peptidase_M24"/>
    <property type="match status" value="1"/>
</dbReference>
<name>A0A058Z4L3_FONAL</name>
<dbReference type="Gene3D" id="3.40.350.10">
    <property type="entry name" value="Creatinase/prolidase N-terminal domain"/>
    <property type="match status" value="1"/>
</dbReference>
<dbReference type="SUPFAM" id="SSF55920">
    <property type="entry name" value="Creatinase/aminopeptidase"/>
    <property type="match status" value="1"/>
</dbReference>
<dbReference type="GO" id="GO:0006508">
    <property type="term" value="P:proteolysis"/>
    <property type="evidence" value="ECO:0007669"/>
    <property type="project" value="TreeGrafter"/>
</dbReference>
<dbReference type="OMA" id="DSYFWYL"/>
<comment type="cofactor">
    <cofactor evidence="1">
        <name>Mn(2+)</name>
        <dbReference type="ChEBI" id="CHEBI:29035"/>
    </cofactor>
</comment>
<dbReference type="RefSeq" id="XP_009496781.1">
    <property type="nucleotide sequence ID" value="XM_009498506.1"/>
</dbReference>
<evidence type="ECO:0000259" key="6">
    <source>
        <dbReference type="SMART" id="SM01011"/>
    </source>
</evidence>
<organism evidence="7">
    <name type="scientific">Fonticula alba</name>
    <name type="common">Slime mold</name>
    <dbReference type="NCBI Taxonomy" id="691883"/>
    <lineage>
        <taxon>Eukaryota</taxon>
        <taxon>Rotosphaerida</taxon>
        <taxon>Fonticulaceae</taxon>
        <taxon>Fonticula</taxon>
    </lineage>
</organism>
<comment type="similarity">
    <text evidence="2">Belongs to the peptidase M24B family.</text>
</comment>